<evidence type="ECO:0000313" key="12">
    <source>
        <dbReference type="RefSeq" id="XP_032807060.1"/>
    </source>
</evidence>
<evidence type="ECO:0000256" key="2">
    <source>
        <dbReference type="ARBA" id="ARBA00022737"/>
    </source>
</evidence>
<dbReference type="Gene3D" id="1.25.40.10">
    <property type="entry name" value="Tetratricopeptide repeat domain"/>
    <property type="match status" value="3"/>
</dbReference>
<feature type="region of interest" description="Disordered" evidence="7">
    <location>
        <begin position="185"/>
        <end position="208"/>
    </location>
</feature>
<feature type="region of interest" description="Disordered" evidence="7">
    <location>
        <begin position="1"/>
        <end position="20"/>
    </location>
</feature>
<dbReference type="InterPro" id="IPR056883">
    <property type="entry name" value="NPHP3_hel"/>
</dbReference>
<dbReference type="InterPro" id="IPR019734">
    <property type="entry name" value="TPR_rpt"/>
</dbReference>
<name>A0AAJ7SYY2_PETMA</name>
<dbReference type="Pfam" id="PF24884">
    <property type="entry name" value="NPHP3_hel"/>
    <property type="match status" value="1"/>
</dbReference>
<dbReference type="KEGG" id="pmrn:116940870"/>
<feature type="compositionally biased region" description="Gly residues" evidence="7">
    <location>
        <begin position="493"/>
        <end position="511"/>
    </location>
</feature>
<feature type="region of interest" description="Disordered" evidence="7">
    <location>
        <begin position="442"/>
        <end position="528"/>
    </location>
</feature>
<gene>
    <name evidence="12 13 14 15" type="primary">NPHP3</name>
</gene>
<sequence>MGTGSSLTPGGAELAPPGLAGRGCTEIPIEMTPRRALVPNARLRSVGSARRFKGASFRSVTSVVDLELAPELERLRKEYEIFRVTKSNEVADMKRKEEKLDSENKRLRAELQALQKSCQKLRVEKEAALEGRDQAMERAASFQQDRDKVQRQFKIFREAKEKEVQDLLRAKRDLEGRLQRLQASTGVGGAGSAAPACEGGDSDGDETRTEVAGSAVMGSHPSMGSMVLLANSMRGPELAHSLVDLEGTFTSVNRDDWNSALSGLLHGPSSGSRAPHNNTLRCYIMSCPDTQHHADLFVARAVPELQSVCEARGHFLVAVSFGSAEQKGLRESRRREIAGAALLLLFLGRSVPAYVAEDCEEASLRQAEASRPLAIARWVGGGADGRGDAAKGDADSPGALVASLAATNAAQQVIEYSDPEEGIERLQAHVGRAIKRELRRWRDGSGVDEVSAAAKPIRVAESPGTPTKASATDGGGGEGRPPSSPEPRRTQGSNGGGGGGGSAASGAGGGDGEGDEGEGDEREVEEEGPGDLLWDRHLEQEQQEALQMAAQASFPLGLEKYLQRLHDLVAAPGPTPPLLVSGGPGSGKSLLLAKWIETLQTHSPSSLVLYHLVGQPFSSSADPVLMVRRFIVKLLQHMWWVPVAGPDGARLLEELPSWLERLSARRQGCIILLIDSIDRIQHAERHLPWLIDPLPVNLRVVVSVNVETCPQPWRLWPTLHLDALSPSHVKTLIQKECSTVGLSLTDHQVKRLDIHFRSATTCNALYTTLVARMVSRARSSQELEEALHPCLQCHDTPTLFRLALRVTESTLRAARDRERLRELLCLACVARDGVSESELQAIDPGLGWALLSPLLHTLQRLCVLSRTCGLIKFRHLQAQEAARQEYVGVQGPGGCQVFRARLAQHFSSRLAAGHVTWRVADELPWLLHHDAESRPALQDCLLNLHLCRDLYKRGRFSDLVSHWQASGRDRTSLAALYMEALKQREKAPPSGTASSGGGDVGSDGSWERSVSELADLHETLGRFLRDLGLYSQAVLMLQRSLELRETALDPDHPSVAGTLHRLAAVYLSWRKPGPAQQLYEQALALVQNAHGHDDPRVARHLDALAALHHKHGRLEQAESLRRQALKIRQKAAAERGNVSGFELLRRRLLQLEEAPPGGESADAARSLNELGVLYYLQGNPEIAELFFQRSLTMREKVLGPDHPDCAQSLNNLASLCGERGESERAQCLYERALHSRQRALSRNHPALAYTVKQLALLYKKGGKLEKALPLYQLTVEIREKASGPNHPSVATALVNLAVVYSQLKRHDEALPLYERALRTYEDSLGPLHPRVAETLRNLAVLRYEQGDVAGAAELYKRATEIRGGEPLPAAAAAVTGGGHRAQSLHSSGSELLGLALHSPLGLG</sequence>
<evidence type="ECO:0000256" key="7">
    <source>
        <dbReference type="SAM" id="MobiDB-lite"/>
    </source>
</evidence>
<feature type="coiled-coil region" evidence="6">
    <location>
        <begin position="90"/>
        <end position="184"/>
    </location>
</feature>
<evidence type="ECO:0000313" key="11">
    <source>
        <dbReference type="Proteomes" id="UP001318040"/>
    </source>
</evidence>
<dbReference type="GO" id="GO:0097546">
    <property type="term" value="C:ciliary base"/>
    <property type="evidence" value="ECO:0007669"/>
    <property type="project" value="TreeGrafter"/>
</dbReference>
<dbReference type="GO" id="GO:0060026">
    <property type="term" value="P:convergent extension"/>
    <property type="evidence" value="ECO:0007669"/>
    <property type="project" value="TreeGrafter"/>
</dbReference>
<dbReference type="GO" id="GO:0097543">
    <property type="term" value="C:ciliary inversin compartment"/>
    <property type="evidence" value="ECO:0007669"/>
    <property type="project" value="TreeGrafter"/>
</dbReference>
<keyword evidence="6" id="KW-0175">Coiled coil</keyword>
<dbReference type="GO" id="GO:0016055">
    <property type="term" value="P:Wnt signaling pathway"/>
    <property type="evidence" value="ECO:0007669"/>
    <property type="project" value="UniProtKB-KW"/>
</dbReference>
<dbReference type="CTD" id="27031"/>
<dbReference type="Pfam" id="PF13424">
    <property type="entry name" value="TPR_12"/>
    <property type="match status" value="2"/>
</dbReference>
<evidence type="ECO:0000313" key="15">
    <source>
        <dbReference type="RefSeq" id="XP_032807063.1"/>
    </source>
</evidence>
<dbReference type="InterPro" id="IPR056886">
    <property type="entry name" value="NPHP3_ab_dom"/>
</dbReference>
<evidence type="ECO:0000313" key="14">
    <source>
        <dbReference type="RefSeq" id="XP_032807062.1"/>
    </source>
</evidence>
<dbReference type="Pfam" id="PF13374">
    <property type="entry name" value="TPR_10"/>
    <property type="match status" value="1"/>
</dbReference>
<protein>
    <recommendedName>
        <fullName evidence="4">Nephrocystin-3</fullName>
    </recommendedName>
</protein>
<dbReference type="PANTHER" id="PTHR45641:SF19">
    <property type="entry name" value="NEPHROCYSTIN-3"/>
    <property type="match status" value="1"/>
</dbReference>
<dbReference type="PROSITE" id="PS50293">
    <property type="entry name" value="TPR_REGION"/>
    <property type="match status" value="1"/>
</dbReference>
<dbReference type="RefSeq" id="XP_032807062.1">
    <property type="nucleotide sequence ID" value="XM_032951171.1"/>
</dbReference>
<reference evidence="12 13" key="1">
    <citation type="submission" date="2025-04" db="UniProtKB">
        <authorList>
            <consortium name="RefSeq"/>
        </authorList>
    </citation>
    <scope>IDENTIFICATION</scope>
    <source>
        <tissue evidence="12 13">Sperm</tissue>
    </source>
</reference>
<dbReference type="Pfam" id="PF25022">
    <property type="entry name" value="NPHP3"/>
    <property type="match status" value="1"/>
</dbReference>
<dbReference type="Proteomes" id="UP001318040">
    <property type="component" value="Chromosome 10"/>
</dbReference>
<dbReference type="InterPro" id="IPR056885">
    <property type="entry name" value="TPR_NPHP3"/>
</dbReference>
<dbReference type="RefSeq" id="XP_032807063.1">
    <property type="nucleotide sequence ID" value="XM_032951172.1"/>
</dbReference>
<evidence type="ECO:0000256" key="4">
    <source>
        <dbReference type="ARBA" id="ARBA00040387"/>
    </source>
</evidence>
<evidence type="ECO:0000259" key="10">
    <source>
        <dbReference type="Pfam" id="PF25022"/>
    </source>
</evidence>
<evidence type="ECO:0000256" key="1">
    <source>
        <dbReference type="ARBA" id="ARBA00022687"/>
    </source>
</evidence>
<keyword evidence="1" id="KW-0879">Wnt signaling pathway</keyword>
<dbReference type="SMART" id="SM00028">
    <property type="entry name" value="TPR"/>
    <property type="match status" value="8"/>
</dbReference>
<proteinExistence type="predicted"/>
<evidence type="ECO:0000256" key="3">
    <source>
        <dbReference type="ARBA" id="ARBA00022803"/>
    </source>
</evidence>
<feature type="compositionally biased region" description="Acidic residues" evidence="7">
    <location>
        <begin position="512"/>
        <end position="528"/>
    </location>
</feature>
<evidence type="ECO:0000256" key="6">
    <source>
        <dbReference type="SAM" id="Coils"/>
    </source>
</evidence>
<dbReference type="Gene3D" id="3.40.50.300">
    <property type="entry name" value="P-loop containing nucleotide triphosphate hydrolases"/>
    <property type="match status" value="1"/>
</dbReference>
<dbReference type="Pfam" id="PF24885">
    <property type="entry name" value="TPR_NPHP3"/>
    <property type="match status" value="1"/>
</dbReference>
<dbReference type="SUPFAM" id="SSF48452">
    <property type="entry name" value="TPR-like"/>
    <property type="match status" value="2"/>
</dbReference>
<dbReference type="GO" id="GO:0007368">
    <property type="term" value="P:determination of left/right symmetry"/>
    <property type="evidence" value="ECO:0007669"/>
    <property type="project" value="TreeGrafter"/>
</dbReference>
<dbReference type="InterPro" id="IPR011990">
    <property type="entry name" value="TPR-like_helical_dom_sf"/>
</dbReference>
<feature type="compositionally biased region" description="Low complexity" evidence="7">
    <location>
        <begin position="7"/>
        <end position="20"/>
    </location>
</feature>
<keyword evidence="3 5" id="KW-0802">TPR repeat</keyword>
<keyword evidence="2" id="KW-0677">Repeat</keyword>
<keyword evidence="11" id="KW-1185">Reference proteome</keyword>
<feature type="domain" description="Nephrocystin 3 helical" evidence="8">
    <location>
        <begin position="728"/>
        <end position="886"/>
    </location>
</feature>
<evidence type="ECO:0000259" key="8">
    <source>
        <dbReference type="Pfam" id="PF24884"/>
    </source>
</evidence>
<feature type="domain" description="Nephrocystin-3 alpha-beta" evidence="10">
    <location>
        <begin position="278"/>
        <end position="438"/>
    </location>
</feature>
<feature type="domain" description="Nephrocystin-3 TPR-repeats region" evidence="9">
    <location>
        <begin position="900"/>
        <end position="1153"/>
    </location>
</feature>
<dbReference type="PROSITE" id="PS50005">
    <property type="entry name" value="TPR"/>
    <property type="match status" value="1"/>
</dbReference>
<organism evidence="11 14">
    <name type="scientific">Petromyzon marinus</name>
    <name type="common">Sea lamprey</name>
    <dbReference type="NCBI Taxonomy" id="7757"/>
    <lineage>
        <taxon>Eukaryota</taxon>
        <taxon>Metazoa</taxon>
        <taxon>Chordata</taxon>
        <taxon>Craniata</taxon>
        <taxon>Vertebrata</taxon>
        <taxon>Cyclostomata</taxon>
        <taxon>Hyperoartia</taxon>
        <taxon>Petromyzontiformes</taxon>
        <taxon>Petromyzontidae</taxon>
        <taxon>Petromyzon</taxon>
    </lineage>
</organism>
<evidence type="ECO:0000313" key="13">
    <source>
        <dbReference type="RefSeq" id="XP_032807061.1"/>
    </source>
</evidence>
<dbReference type="SUPFAM" id="SSF52540">
    <property type="entry name" value="P-loop containing nucleoside triphosphate hydrolases"/>
    <property type="match status" value="1"/>
</dbReference>
<feature type="repeat" description="TPR" evidence="5">
    <location>
        <begin position="1290"/>
        <end position="1323"/>
    </location>
</feature>
<dbReference type="RefSeq" id="XP_032807061.1">
    <property type="nucleotide sequence ID" value="XM_032951170.1"/>
</dbReference>
<evidence type="ECO:0000259" key="9">
    <source>
        <dbReference type="Pfam" id="PF24885"/>
    </source>
</evidence>
<accession>A0AAJ7SYY2</accession>
<dbReference type="PANTHER" id="PTHR45641">
    <property type="entry name" value="TETRATRICOPEPTIDE REPEAT PROTEIN (AFU_ORTHOLOGUE AFUA_6G03870)"/>
    <property type="match status" value="1"/>
</dbReference>
<evidence type="ECO:0000256" key="5">
    <source>
        <dbReference type="PROSITE-ProRule" id="PRU00339"/>
    </source>
</evidence>
<dbReference type="InterPro" id="IPR027417">
    <property type="entry name" value="P-loop_NTPase"/>
</dbReference>
<feature type="region of interest" description="Disordered" evidence="7">
    <location>
        <begin position="984"/>
        <end position="1006"/>
    </location>
</feature>
<dbReference type="RefSeq" id="XP_032807060.1">
    <property type="nucleotide sequence ID" value="XM_032951169.1"/>
</dbReference>